<protein>
    <submittedName>
        <fullName evidence="1">Uncharacterized protein</fullName>
    </submittedName>
</protein>
<name>A0A4Y2SBW2_ARAVE</name>
<dbReference type="InterPro" id="IPR036691">
    <property type="entry name" value="Endo/exonu/phosph_ase_sf"/>
</dbReference>
<organism evidence="1 2">
    <name type="scientific">Araneus ventricosus</name>
    <name type="common">Orbweaver spider</name>
    <name type="synonym">Epeira ventricosa</name>
    <dbReference type="NCBI Taxonomy" id="182803"/>
    <lineage>
        <taxon>Eukaryota</taxon>
        <taxon>Metazoa</taxon>
        <taxon>Ecdysozoa</taxon>
        <taxon>Arthropoda</taxon>
        <taxon>Chelicerata</taxon>
        <taxon>Arachnida</taxon>
        <taxon>Araneae</taxon>
        <taxon>Araneomorphae</taxon>
        <taxon>Entelegynae</taxon>
        <taxon>Araneoidea</taxon>
        <taxon>Araneidae</taxon>
        <taxon>Araneus</taxon>
    </lineage>
</organism>
<dbReference type="SUPFAM" id="SSF56219">
    <property type="entry name" value="DNase I-like"/>
    <property type="match status" value="1"/>
</dbReference>
<reference evidence="1 2" key="1">
    <citation type="journal article" date="2019" name="Sci. Rep.">
        <title>Orb-weaving spider Araneus ventricosus genome elucidates the spidroin gene catalogue.</title>
        <authorList>
            <person name="Kono N."/>
            <person name="Nakamura H."/>
            <person name="Ohtoshi R."/>
            <person name="Moran D.A.P."/>
            <person name="Shinohara A."/>
            <person name="Yoshida Y."/>
            <person name="Fujiwara M."/>
            <person name="Mori M."/>
            <person name="Tomita M."/>
            <person name="Arakawa K."/>
        </authorList>
    </citation>
    <scope>NUCLEOTIDE SEQUENCE [LARGE SCALE GENOMIC DNA]</scope>
</reference>
<comment type="caution">
    <text evidence="1">The sequence shown here is derived from an EMBL/GenBank/DDBJ whole genome shotgun (WGS) entry which is preliminary data.</text>
</comment>
<evidence type="ECO:0000313" key="1">
    <source>
        <dbReference type="EMBL" id="GBN85724.1"/>
    </source>
</evidence>
<evidence type="ECO:0000313" key="2">
    <source>
        <dbReference type="Proteomes" id="UP000499080"/>
    </source>
</evidence>
<sequence>MILLNPMDATPTFFHTNGTVGRPDHTIASNNEVSSKTSWEVLEEETMSDHQYTQSNHINVTTTYFRRQREITNHRRQVAA</sequence>
<keyword evidence="2" id="KW-1185">Reference proteome</keyword>
<proteinExistence type="predicted"/>
<accession>A0A4Y2SBW2</accession>
<dbReference type="Gene3D" id="3.60.10.10">
    <property type="entry name" value="Endonuclease/exonuclease/phosphatase"/>
    <property type="match status" value="1"/>
</dbReference>
<dbReference type="EMBL" id="BGPR01020908">
    <property type="protein sequence ID" value="GBN85724.1"/>
    <property type="molecule type" value="Genomic_DNA"/>
</dbReference>
<dbReference type="Proteomes" id="UP000499080">
    <property type="component" value="Unassembled WGS sequence"/>
</dbReference>
<dbReference type="OrthoDB" id="10562003at2759"/>
<gene>
    <name evidence="1" type="ORF">AVEN_187362_1</name>
</gene>
<dbReference type="AlphaFoldDB" id="A0A4Y2SBW2"/>